<dbReference type="PANTHER" id="PTHR23152:SF4">
    <property type="entry name" value="2-OXOADIPATE DEHYDROGENASE COMPLEX COMPONENT E1"/>
    <property type="match status" value="1"/>
</dbReference>
<evidence type="ECO:0000313" key="8">
    <source>
        <dbReference type="EMBL" id="QNR25480.1"/>
    </source>
</evidence>
<dbReference type="InterPro" id="IPR032106">
    <property type="entry name" value="2-oxogl_dehyd_N"/>
</dbReference>
<evidence type="ECO:0000256" key="5">
    <source>
        <dbReference type="ARBA" id="ARBA00023002"/>
    </source>
</evidence>
<evidence type="ECO:0000313" key="9">
    <source>
        <dbReference type="Proteomes" id="UP000516305"/>
    </source>
</evidence>
<reference evidence="8 9" key="1">
    <citation type="submission" date="2020-08" db="EMBL/GenBank/DDBJ databases">
        <title>Croceimicrobium hydrocarbonivorans gen. nov., sp. nov., a novel marine bacterium isolated from a bacterial consortium that degrades polyethylene terephthalate.</title>
        <authorList>
            <person name="Liu R."/>
        </authorList>
    </citation>
    <scope>NUCLEOTIDE SEQUENCE [LARGE SCALE GENOMIC DNA]</scope>
    <source>
        <strain evidence="8 9">A20-9</strain>
    </source>
</reference>
<evidence type="ECO:0000256" key="6">
    <source>
        <dbReference type="ARBA" id="ARBA00023052"/>
    </source>
</evidence>
<name>A0A7H0VID2_9FLAO</name>
<dbReference type="Pfam" id="PF00676">
    <property type="entry name" value="E1_dh"/>
    <property type="match status" value="1"/>
</dbReference>
<dbReference type="CDD" id="cd02016">
    <property type="entry name" value="TPP_E1_OGDC_like"/>
    <property type="match status" value="1"/>
</dbReference>
<dbReference type="GO" id="GO:0006099">
    <property type="term" value="P:tricarboxylic acid cycle"/>
    <property type="evidence" value="ECO:0007669"/>
    <property type="project" value="TreeGrafter"/>
</dbReference>
<dbReference type="GO" id="GO:0045252">
    <property type="term" value="C:oxoglutarate dehydrogenase complex"/>
    <property type="evidence" value="ECO:0007669"/>
    <property type="project" value="TreeGrafter"/>
</dbReference>
<evidence type="ECO:0000256" key="4">
    <source>
        <dbReference type="ARBA" id="ARBA00012280"/>
    </source>
</evidence>
<evidence type="ECO:0000259" key="7">
    <source>
        <dbReference type="SMART" id="SM00861"/>
    </source>
</evidence>
<dbReference type="GO" id="GO:0005829">
    <property type="term" value="C:cytosol"/>
    <property type="evidence" value="ECO:0007669"/>
    <property type="project" value="TreeGrafter"/>
</dbReference>
<dbReference type="SMART" id="SM00861">
    <property type="entry name" value="Transket_pyr"/>
    <property type="match status" value="1"/>
</dbReference>
<protein>
    <recommendedName>
        <fullName evidence="4">oxoglutarate dehydrogenase (succinyl-transferring)</fullName>
        <ecNumber evidence="4">1.2.4.2</ecNumber>
    </recommendedName>
</protein>
<keyword evidence="6" id="KW-0786">Thiamine pyrophosphate</keyword>
<keyword evidence="5 8" id="KW-0560">Oxidoreductase</keyword>
<dbReference type="Pfam" id="PF02779">
    <property type="entry name" value="Transket_pyr"/>
    <property type="match status" value="1"/>
</dbReference>
<sequence length="915" mass="105042">MDRFSFLGGVHSTFIDDLYQRYLKSPDNIEPSWRAFFQGYDFAREEYGDEAAAGIAYNHDEIVAEIRKEFQVLALIDGYRTRGHLFTATNPVRSRREYEPKLNIENFGLQQSDLNLPFQAAKEIGFKESKTLAEIIQRLEEVYCRSIGIEYMYLGDPERIRWIQSQLHVNNNHPDYTADEKKLIVRKLNEAVAFENFINRKFVGQKRFSIEGAESLIPALEFGIRRAANLGVEEFVMGMAHRGRLNVLSNIFGKTQRDIFSEFEGKEFEDEEFDGDVKYHLGYTTTKELDSGKIIKLNLSPNPSHLEAVDAVVTGIARAKINTAHGKEKDKVMPILIHGDAAVAAQGIVYEVLQMETLDGYHTGGTVHIVINNQVGFTTNYLDARSSIYCTDIAKTVQAPVLHVNGDDVEAVIHATLFAMEYRQRYNRDIFIDLLCYRKYGHNEGDEPRFTQPLLYKEISKHPNPMEIYSKKLEDNGVIDKAFLKSLENDFKEVLEMRFDESKKIEKNTITQFMADEWDGFRTAEPKDFSQSLDSSFDIDKLKSIARTITTLPEGKKFFVKIKKLMEDRWKMVDERNSLDWGMAELLAYGSLIVDGYNVRISGEDTERGTFSHRHAVIKVEDSEEEHILLNNIPGREGRFAIYNSLLSEYGVMGFDYGYAMSSPETLVVWEAQFGDFFNGAQIIVDQFLSAAEDKWKVQNGLVLYLPHGYEGQGAEHSSARLERWLQQCAQYNMQVVNITTPANFYHMIRRQMLRDFRKPLVVMTPKSLLRHPKVQSPLEDLATGRFRELLDDPRIEDRSKVKKLFFLSGKLYYDIDKVRDEKLVEDRAFIRLEQLYPLASEQINDLIASYPNADEIYWAQEEPMNMGASWYVQINFPVKVNKVFATPASASTAAGSSKLAALKHNNLIQEIFNT</sequence>
<dbReference type="Gene3D" id="3.40.50.12470">
    <property type="match status" value="1"/>
</dbReference>
<dbReference type="EMBL" id="CP060139">
    <property type="protein sequence ID" value="QNR25480.1"/>
    <property type="molecule type" value="Genomic_DNA"/>
</dbReference>
<accession>A0A7H0VID2</accession>
<feature type="domain" description="Transketolase-like pyrimidine-binding" evidence="7">
    <location>
        <begin position="579"/>
        <end position="772"/>
    </location>
</feature>
<dbReference type="InterPro" id="IPR029061">
    <property type="entry name" value="THDP-binding"/>
</dbReference>
<dbReference type="InterPro" id="IPR001017">
    <property type="entry name" value="DH_E1"/>
</dbReference>
<dbReference type="SUPFAM" id="SSF52518">
    <property type="entry name" value="Thiamin diphosphate-binding fold (THDP-binding)"/>
    <property type="match status" value="2"/>
</dbReference>
<evidence type="ECO:0000256" key="1">
    <source>
        <dbReference type="ARBA" id="ARBA00001964"/>
    </source>
</evidence>
<dbReference type="InterPro" id="IPR011603">
    <property type="entry name" value="2oxoglutarate_DH_E1"/>
</dbReference>
<dbReference type="Pfam" id="PF16870">
    <property type="entry name" value="OxoGdeHyase_C"/>
    <property type="match status" value="1"/>
</dbReference>
<comment type="function">
    <text evidence="2">E1 component of the 2-oxoglutarate dehydrogenase (OGDH) complex which catalyzes the decarboxylation of 2-oxoglutarate, the first step in the conversion of 2-oxoglutarate to succinyl-CoA and CO(2).</text>
</comment>
<dbReference type="KEGG" id="chyd:H4K34_06465"/>
<evidence type="ECO:0000256" key="2">
    <source>
        <dbReference type="ARBA" id="ARBA00003906"/>
    </source>
</evidence>
<organism evidence="8 9">
    <name type="scientific">Croceimicrobium hydrocarbonivorans</name>
    <dbReference type="NCBI Taxonomy" id="2761580"/>
    <lineage>
        <taxon>Bacteria</taxon>
        <taxon>Pseudomonadati</taxon>
        <taxon>Bacteroidota</taxon>
        <taxon>Flavobacteriia</taxon>
        <taxon>Flavobacteriales</taxon>
        <taxon>Owenweeksiaceae</taxon>
        <taxon>Croceimicrobium</taxon>
    </lineage>
</organism>
<dbReference type="Gene3D" id="1.10.287.1150">
    <property type="entry name" value="TPP helical domain"/>
    <property type="match status" value="1"/>
</dbReference>
<keyword evidence="9" id="KW-1185">Reference proteome</keyword>
<dbReference type="RefSeq" id="WP_210760008.1">
    <property type="nucleotide sequence ID" value="NZ_CP060139.1"/>
</dbReference>
<dbReference type="InterPro" id="IPR005475">
    <property type="entry name" value="Transketolase-like_Pyr-bd"/>
</dbReference>
<dbReference type="GO" id="GO:0030976">
    <property type="term" value="F:thiamine pyrophosphate binding"/>
    <property type="evidence" value="ECO:0007669"/>
    <property type="project" value="InterPro"/>
</dbReference>
<dbReference type="AlphaFoldDB" id="A0A7H0VID2"/>
<dbReference type="Gene3D" id="3.40.50.970">
    <property type="match status" value="1"/>
</dbReference>
<comment type="cofactor">
    <cofactor evidence="1">
        <name>thiamine diphosphate</name>
        <dbReference type="ChEBI" id="CHEBI:58937"/>
    </cofactor>
</comment>
<dbReference type="NCBIfam" id="NF008907">
    <property type="entry name" value="PRK12270.1"/>
    <property type="match status" value="1"/>
</dbReference>
<dbReference type="EC" id="1.2.4.2" evidence="4"/>
<dbReference type="InterPro" id="IPR042179">
    <property type="entry name" value="KGD_C_sf"/>
</dbReference>
<comment type="similarity">
    <text evidence="3">Belongs to the alpha-ketoglutarate dehydrogenase family.</text>
</comment>
<dbReference type="Proteomes" id="UP000516305">
    <property type="component" value="Chromosome"/>
</dbReference>
<proteinExistence type="inferred from homology"/>
<dbReference type="InterPro" id="IPR031717">
    <property type="entry name" value="ODO-1/KGD_C"/>
</dbReference>
<dbReference type="Pfam" id="PF16078">
    <property type="entry name" value="2-oxogl_dehyd_N"/>
    <property type="match status" value="1"/>
</dbReference>
<dbReference type="PANTHER" id="PTHR23152">
    <property type="entry name" value="2-OXOGLUTARATE DEHYDROGENASE"/>
    <property type="match status" value="1"/>
</dbReference>
<dbReference type="Gene3D" id="3.40.50.11610">
    <property type="entry name" value="Multifunctional 2-oxoglutarate metabolism enzyme, C-terminal domain"/>
    <property type="match status" value="1"/>
</dbReference>
<dbReference type="NCBIfam" id="NF006914">
    <property type="entry name" value="PRK09404.1"/>
    <property type="match status" value="1"/>
</dbReference>
<evidence type="ECO:0000256" key="3">
    <source>
        <dbReference type="ARBA" id="ARBA00006936"/>
    </source>
</evidence>
<dbReference type="PIRSF" id="PIRSF000157">
    <property type="entry name" value="Oxoglu_dh_E1"/>
    <property type="match status" value="1"/>
</dbReference>
<dbReference type="NCBIfam" id="TIGR00239">
    <property type="entry name" value="2oxo_dh_E1"/>
    <property type="match status" value="1"/>
</dbReference>
<dbReference type="GO" id="GO:0004591">
    <property type="term" value="F:oxoglutarate dehydrogenase (succinyl-transferring) activity"/>
    <property type="evidence" value="ECO:0007669"/>
    <property type="project" value="UniProtKB-EC"/>
</dbReference>
<gene>
    <name evidence="8" type="ORF">H4K34_06465</name>
</gene>